<keyword evidence="1" id="KW-0560">Oxidoreductase</keyword>
<dbReference type="InterPro" id="IPR012131">
    <property type="entry name" value="Hstdl_DH"/>
</dbReference>
<dbReference type="Pfam" id="PF00815">
    <property type="entry name" value="Histidinol_dh"/>
    <property type="match status" value="1"/>
</dbReference>
<dbReference type="PANTHER" id="PTHR21256">
    <property type="entry name" value="HISTIDINOL DEHYDROGENASE HDH"/>
    <property type="match status" value="1"/>
</dbReference>
<evidence type="ECO:0008006" key="3">
    <source>
        <dbReference type="Google" id="ProtNLM"/>
    </source>
</evidence>
<gene>
    <name evidence="2" type="ORF">S06H3_51613</name>
</gene>
<dbReference type="EMBL" id="BARV01032764">
    <property type="protein sequence ID" value="GAI37723.1"/>
    <property type="molecule type" value="Genomic_DNA"/>
</dbReference>
<dbReference type="SUPFAM" id="SSF53720">
    <property type="entry name" value="ALDH-like"/>
    <property type="match status" value="1"/>
</dbReference>
<evidence type="ECO:0000313" key="2">
    <source>
        <dbReference type="EMBL" id="GAI37723.1"/>
    </source>
</evidence>
<feature type="non-terminal residue" evidence="2">
    <location>
        <position position="1"/>
    </location>
</feature>
<accession>X1N2B0</accession>
<name>X1N2B0_9ZZZZ</name>
<dbReference type="InterPro" id="IPR016161">
    <property type="entry name" value="Ald_DH/histidinol_DH"/>
</dbReference>
<proteinExistence type="predicted"/>
<comment type="caution">
    <text evidence="2">The sequence shown here is derived from an EMBL/GenBank/DDBJ whole genome shotgun (WGS) entry which is preliminary data.</text>
</comment>
<dbReference type="GO" id="GO:0051287">
    <property type="term" value="F:NAD binding"/>
    <property type="evidence" value="ECO:0007669"/>
    <property type="project" value="InterPro"/>
</dbReference>
<dbReference type="AlphaFoldDB" id="X1N2B0"/>
<protein>
    <recommendedName>
        <fullName evidence="3">Histidinol dehydrogenase</fullName>
    </recommendedName>
</protein>
<dbReference type="GO" id="GO:0004399">
    <property type="term" value="F:histidinol dehydrogenase activity"/>
    <property type="evidence" value="ECO:0007669"/>
    <property type="project" value="TreeGrafter"/>
</dbReference>
<dbReference type="GO" id="GO:0046872">
    <property type="term" value="F:metal ion binding"/>
    <property type="evidence" value="ECO:0007669"/>
    <property type="project" value="InterPro"/>
</dbReference>
<sequence>LAAIPARIAGVNEVVMVTPPSLNGTVPPATLVAADIAGVDRVFCVGGAQAIAALAFGTESIRGLVGSIATKSNQLRSY</sequence>
<dbReference type="GO" id="GO:0005737">
    <property type="term" value="C:cytoplasm"/>
    <property type="evidence" value="ECO:0007669"/>
    <property type="project" value="TreeGrafter"/>
</dbReference>
<dbReference type="Gene3D" id="3.40.50.1980">
    <property type="entry name" value="Nitrogenase molybdenum iron protein domain"/>
    <property type="match status" value="1"/>
</dbReference>
<organism evidence="2">
    <name type="scientific">marine sediment metagenome</name>
    <dbReference type="NCBI Taxonomy" id="412755"/>
    <lineage>
        <taxon>unclassified sequences</taxon>
        <taxon>metagenomes</taxon>
        <taxon>ecological metagenomes</taxon>
    </lineage>
</organism>
<evidence type="ECO:0000256" key="1">
    <source>
        <dbReference type="ARBA" id="ARBA00023002"/>
    </source>
</evidence>
<dbReference type="PANTHER" id="PTHR21256:SF2">
    <property type="entry name" value="HISTIDINE BIOSYNTHESIS TRIFUNCTIONAL PROTEIN"/>
    <property type="match status" value="1"/>
</dbReference>
<dbReference type="GO" id="GO:0000105">
    <property type="term" value="P:L-histidine biosynthetic process"/>
    <property type="evidence" value="ECO:0007669"/>
    <property type="project" value="TreeGrafter"/>
</dbReference>
<reference evidence="2" key="1">
    <citation type="journal article" date="2014" name="Front. Microbiol.">
        <title>High frequency of phylogenetically diverse reductive dehalogenase-homologous genes in deep subseafloor sedimentary metagenomes.</title>
        <authorList>
            <person name="Kawai M."/>
            <person name="Futagami T."/>
            <person name="Toyoda A."/>
            <person name="Takaki Y."/>
            <person name="Nishi S."/>
            <person name="Hori S."/>
            <person name="Arai W."/>
            <person name="Tsubouchi T."/>
            <person name="Morono Y."/>
            <person name="Uchiyama I."/>
            <person name="Ito T."/>
            <person name="Fujiyama A."/>
            <person name="Inagaki F."/>
            <person name="Takami H."/>
        </authorList>
    </citation>
    <scope>NUCLEOTIDE SEQUENCE</scope>
    <source>
        <strain evidence="2">Expedition CK06-06</strain>
    </source>
</reference>